<dbReference type="PANTHER" id="PTHR10353">
    <property type="entry name" value="GLYCOSYL HYDROLASE"/>
    <property type="match status" value="1"/>
</dbReference>
<comment type="caution">
    <text evidence="5">The sequence shown here is derived from an EMBL/GenBank/DDBJ whole genome shotgun (WGS) entry which is preliminary data.</text>
</comment>
<evidence type="ECO:0000256" key="2">
    <source>
        <dbReference type="ARBA" id="ARBA00022801"/>
    </source>
</evidence>
<keyword evidence="6" id="KW-1185">Reference proteome</keyword>
<dbReference type="PANTHER" id="PTHR10353:SF137">
    <property type="entry name" value="MYROSINASE 3-RELATED"/>
    <property type="match status" value="1"/>
</dbReference>
<comment type="similarity">
    <text evidence="1 4">Belongs to the glycosyl hydrolase 1 family.</text>
</comment>
<dbReference type="InterPro" id="IPR001360">
    <property type="entry name" value="Glyco_hydro_1"/>
</dbReference>
<protein>
    <submittedName>
        <fullName evidence="5">Uncharacterized protein</fullName>
    </submittedName>
</protein>
<proteinExistence type="inferred from homology"/>
<evidence type="ECO:0000313" key="6">
    <source>
        <dbReference type="Proteomes" id="UP000652761"/>
    </source>
</evidence>
<dbReference type="InterPro" id="IPR017853">
    <property type="entry name" value="GH"/>
</dbReference>
<accession>A0A843XPR8</accession>
<evidence type="ECO:0000256" key="1">
    <source>
        <dbReference type="ARBA" id="ARBA00010838"/>
    </source>
</evidence>
<name>A0A843XPR8_COLES</name>
<dbReference type="Proteomes" id="UP000652761">
    <property type="component" value="Unassembled WGS sequence"/>
</dbReference>
<sequence>MSATPDAEAMNGTNKVDSELPLKRSSFPPDFLFGAATSAYQFFFLSLCLLSAERIRDQGNGDVALDSYHRFKEDVKMLKDMSANVYRFSISWSRILPDGRGIPNPEGITFYNKLIDELIANGIQPFVTIFHWDLPQALEDEYGGFLDRRIVDDFKYFSQTCFEAFGDRVKHWLTINEPLIFTWIGYDAGLGAPGRCSDRSKSPTGDSAIEPYVVGHNMLLAHAQAVQLYRQKYQVSSP</sequence>
<evidence type="ECO:0000256" key="4">
    <source>
        <dbReference type="RuleBase" id="RU003690"/>
    </source>
</evidence>
<dbReference type="Gene3D" id="3.20.20.80">
    <property type="entry name" value="Glycosidases"/>
    <property type="match status" value="1"/>
</dbReference>
<dbReference type="GO" id="GO:0005975">
    <property type="term" value="P:carbohydrate metabolic process"/>
    <property type="evidence" value="ECO:0007669"/>
    <property type="project" value="InterPro"/>
</dbReference>
<evidence type="ECO:0000256" key="3">
    <source>
        <dbReference type="ARBA" id="ARBA00023295"/>
    </source>
</evidence>
<dbReference type="AlphaFoldDB" id="A0A843XPR8"/>
<organism evidence="5 6">
    <name type="scientific">Colocasia esculenta</name>
    <name type="common">Wild taro</name>
    <name type="synonym">Arum esculentum</name>
    <dbReference type="NCBI Taxonomy" id="4460"/>
    <lineage>
        <taxon>Eukaryota</taxon>
        <taxon>Viridiplantae</taxon>
        <taxon>Streptophyta</taxon>
        <taxon>Embryophyta</taxon>
        <taxon>Tracheophyta</taxon>
        <taxon>Spermatophyta</taxon>
        <taxon>Magnoliopsida</taxon>
        <taxon>Liliopsida</taxon>
        <taxon>Araceae</taxon>
        <taxon>Aroideae</taxon>
        <taxon>Colocasieae</taxon>
        <taxon>Colocasia</taxon>
    </lineage>
</organism>
<dbReference type="Pfam" id="PF00232">
    <property type="entry name" value="Glyco_hydro_1"/>
    <property type="match status" value="1"/>
</dbReference>
<dbReference type="GO" id="GO:0008422">
    <property type="term" value="F:beta-glucosidase activity"/>
    <property type="evidence" value="ECO:0007669"/>
    <property type="project" value="UniProtKB-ARBA"/>
</dbReference>
<dbReference type="OrthoDB" id="65569at2759"/>
<dbReference type="SUPFAM" id="SSF51445">
    <property type="entry name" value="(Trans)glycosidases"/>
    <property type="match status" value="1"/>
</dbReference>
<keyword evidence="2" id="KW-0378">Hydrolase</keyword>
<gene>
    <name evidence="5" type="ORF">Taro_054123</name>
</gene>
<keyword evidence="3" id="KW-0326">Glycosidase</keyword>
<evidence type="ECO:0000313" key="5">
    <source>
        <dbReference type="EMBL" id="MQM21090.1"/>
    </source>
</evidence>
<dbReference type="EMBL" id="NMUH01010587">
    <property type="protein sequence ID" value="MQM21090.1"/>
    <property type="molecule type" value="Genomic_DNA"/>
</dbReference>
<reference evidence="5" key="1">
    <citation type="submission" date="2017-07" db="EMBL/GenBank/DDBJ databases">
        <title>Taro Niue Genome Assembly and Annotation.</title>
        <authorList>
            <person name="Atibalentja N."/>
            <person name="Keating K."/>
            <person name="Fields C.J."/>
        </authorList>
    </citation>
    <scope>NUCLEOTIDE SEQUENCE</scope>
    <source>
        <strain evidence="5">Niue_2</strain>
        <tissue evidence="5">Leaf</tissue>
    </source>
</reference>